<feature type="region of interest" description="Disordered" evidence="1">
    <location>
        <begin position="1"/>
        <end position="133"/>
    </location>
</feature>
<keyword evidence="3" id="KW-1185">Reference proteome</keyword>
<organism evidence="2 3">
    <name type="scientific">Aphanomyces invadans</name>
    <dbReference type="NCBI Taxonomy" id="157072"/>
    <lineage>
        <taxon>Eukaryota</taxon>
        <taxon>Sar</taxon>
        <taxon>Stramenopiles</taxon>
        <taxon>Oomycota</taxon>
        <taxon>Saprolegniomycetes</taxon>
        <taxon>Saprolegniales</taxon>
        <taxon>Verrucalvaceae</taxon>
        <taxon>Aphanomyces</taxon>
    </lineage>
</organism>
<accession>A0A3R6ZGQ6</accession>
<proteinExistence type="predicted"/>
<dbReference type="EMBL" id="QUSY01003731">
    <property type="protein sequence ID" value="RHY16455.1"/>
    <property type="molecule type" value="Genomic_DNA"/>
</dbReference>
<feature type="compositionally biased region" description="Basic and acidic residues" evidence="1">
    <location>
        <begin position="104"/>
        <end position="123"/>
    </location>
</feature>
<sequence length="207" mass="24273">MPDTGESKQSNRFSTDDKSRRGPGPAVSPRRRPPESPVPYVEPYRRIGSGWEVAPRHGLEGEYVEEDYLPEPPTPAELRREEGRKEREARRLSRLGRPDATPDSEEKLSEHYQEQRRKRETHQSKPWRKINRKPKDWERVVREDRQEKMRAETLATTGWGMGTPSAQASLVLQDIQHPRITSVDREELVLWKKKRDKYEDELKANAQ</sequence>
<comment type="caution">
    <text evidence="2">The sequence shown here is derived from an EMBL/GenBank/DDBJ whole genome shotgun (WGS) entry which is preliminary data.</text>
</comment>
<evidence type="ECO:0000313" key="2">
    <source>
        <dbReference type="EMBL" id="RHY16455.1"/>
    </source>
</evidence>
<reference evidence="2 3" key="1">
    <citation type="submission" date="2018-08" db="EMBL/GenBank/DDBJ databases">
        <title>Aphanomyces genome sequencing and annotation.</title>
        <authorList>
            <person name="Minardi D."/>
            <person name="Oidtmann B."/>
            <person name="Van Der Giezen M."/>
            <person name="Studholme D.J."/>
        </authorList>
    </citation>
    <scope>NUCLEOTIDE SEQUENCE [LARGE SCALE GENOMIC DNA]</scope>
    <source>
        <strain evidence="2 3">NJM0002</strain>
    </source>
</reference>
<evidence type="ECO:0000313" key="3">
    <source>
        <dbReference type="Proteomes" id="UP000285060"/>
    </source>
</evidence>
<dbReference type="AlphaFoldDB" id="A0A3R6ZGQ6"/>
<name>A0A3R6ZGQ6_9STRA</name>
<gene>
    <name evidence="2" type="ORF">DYB32_010643</name>
</gene>
<feature type="compositionally biased region" description="Basic and acidic residues" evidence="1">
    <location>
        <begin position="77"/>
        <end position="91"/>
    </location>
</feature>
<evidence type="ECO:0000256" key="1">
    <source>
        <dbReference type="SAM" id="MobiDB-lite"/>
    </source>
</evidence>
<dbReference type="Proteomes" id="UP000285060">
    <property type="component" value="Unassembled WGS sequence"/>
</dbReference>
<protein>
    <submittedName>
        <fullName evidence="2">Uncharacterized protein</fullName>
    </submittedName>
</protein>
<dbReference type="VEuPathDB" id="FungiDB:H310_01342"/>
<feature type="non-terminal residue" evidence="2">
    <location>
        <position position="207"/>
    </location>
</feature>